<dbReference type="CDD" id="cd07346">
    <property type="entry name" value="ABC_6TM_exporters"/>
    <property type="match status" value="1"/>
</dbReference>
<dbReference type="SUPFAM" id="SSF52540">
    <property type="entry name" value="P-loop containing nucleoside triphosphate hydrolases"/>
    <property type="match status" value="1"/>
</dbReference>
<evidence type="ECO:0000313" key="11">
    <source>
        <dbReference type="Proteomes" id="UP000771749"/>
    </source>
</evidence>
<dbReference type="SUPFAM" id="SSF90123">
    <property type="entry name" value="ABC transporter transmembrane region"/>
    <property type="match status" value="1"/>
</dbReference>
<dbReference type="EMBL" id="JADIMJ010000026">
    <property type="protein sequence ID" value="MBO8453395.1"/>
    <property type="molecule type" value="Genomic_DNA"/>
</dbReference>
<dbReference type="InterPro" id="IPR003593">
    <property type="entry name" value="AAA+_ATPase"/>
</dbReference>
<keyword evidence="3" id="KW-0547">Nucleotide-binding</keyword>
<reference evidence="10" key="1">
    <citation type="submission" date="2020-10" db="EMBL/GenBank/DDBJ databases">
        <authorList>
            <person name="Gilroy R."/>
        </authorList>
    </citation>
    <scope>NUCLEOTIDE SEQUENCE</scope>
    <source>
        <strain evidence="10">F1-3629</strain>
    </source>
</reference>
<dbReference type="GO" id="GO:0005886">
    <property type="term" value="C:plasma membrane"/>
    <property type="evidence" value="ECO:0007669"/>
    <property type="project" value="UniProtKB-SubCell"/>
</dbReference>
<dbReference type="InterPro" id="IPR039421">
    <property type="entry name" value="Type_1_exporter"/>
</dbReference>
<dbReference type="PANTHER" id="PTHR24221">
    <property type="entry name" value="ATP-BINDING CASSETTE SUB-FAMILY B"/>
    <property type="match status" value="1"/>
</dbReference>
<dbReference type="Proteomes" id="UP000771749">
    <property type="component" value="Unassembled WGS sequence"/>
</dbReference>
<feature type="transmembrane region" description="Helical" evidence="7">
    <location>
        <begin position="78"/>
        <end position="103"/>
    </location>
</feature>
<feature type="domain" description="ABC transmembrane type-1" evidence="9">
    <location>
        <begin position="44"/>
        <end position="323"/>
    </location>
</feature>
<dbReference type="InterPro" id="IPR011527">
    <property type="entry name" value="ABC1_TM_dom"/>
</dbReference>
<comment type="subcellular location">
    <subcellularLocation>
        <location evidence="1">Cell membrane</location>
        <topology evidence="1">Multi-pass membrane protein</topology>
    </subcellularLocation>
</comment>
<dbReference type="GO" id="GO:0016887">
    <property type="term" value="F:ATP hydrolysis activity"/>
    <property type="evidence" value="ECO:0007669"/>
    <property type="project" value="InterPro"/>
</dbReference>
<proteinExistence type="predicted"/>
<evidence type="ECO:0000256" key="3">
    <source>
        <dbReference type="ARBA" id="ARBA00022741"/>
    </source>
</evidence>
<evidence type="ECO:0000256" key="4">
    <source>
        <dbReference type="ARBA" id="ARBA00022840"/>
    </source>
</evidence>
<dbReference type="InterPro" id="IPR036640">
    <property type="entry name" value="ABC1_TM_sf"/>
</dbReference>
<dbReference type="PROSITE" id="PS50893">
    <property type="entry name" value="ABC_TRANSPORTER_2"/>
    <property type="match status" value="1"/>
</dbReference>
<gene>
    <name evidence="10" type="ORF">IAC07_01575</name>
</gene>
<feature type="transmembrane region" description="Helical" evidence="7">
    <location>
        <begin position="299"/>
        <end position="322"/>
    </location>
</feature>
<evidence type="ECO:0000256" key="7">
    <source>
        <dbReference type="SAM" id="Phobius"/>
    </source>
</evidence>
<dbReference type="Pfam" id="PF00005">
    <property type="entry name" value="ABC_tran"/>
    <property type="match status" value="1"/>
</dbReference>
<dbReference type="GO" id="GO:0140359">
    <property type="term" value="F:ABC-type transporter activity"/>
    <property type="evidence" value="ECO:0007669"/>
    <property type="project" value="InterPro"/>
</dbReference>
<protein>
    <submittedName>
        <fullName evidence="10">ABC transporter ATP-binding protein</fullName>
    </submittedName>
</protein>
<feature type="transmembrane region" description="Helical" evidence="7">
    <location>
        <begin position="181"/>
        <end position="199"/>
    </location>
</feature>
<keyword evidence="4 10" id="KW-0067">ATP-binding</keyword>
<keyword evidence="2 7" id="KW-0812">Transmembrane</keyword>
<evidence type="ECO:0000259" key="8">
    <source>
        <dbReference type="PROSITE" id="PS50893"/>
    </source>
</evidence>
<dbReference type="PROSITE" id="PS50929">
    <property type="entry name" value="ABC_TM1F"/>
    <property type="match status" value="1"/>
</dbReference>
<comment type="caution">
    <text evidence="10">The sequence shown here is derived from an EMBL/GenBank/DDBJ whole genome shotgun (WGS) entry which is preliminary data.</text>
</comment>
<reference evidence="10" key="2">
    <citation type="journal article" date="2021" name="PeerJ">
        <title>Extensive microbial diversity within the chicken gut microbiome revealed by metagenomics and culture.</title>
        <authorList>
            <person name="Gilroy R."/>
            <person name="Ravi A."/>
            <person name="Getino M."/>
            <person name="Pursley I."/>
            <person name="Horton D.L."/>
            <person name="Alikhan N.F."/>
            <person name="Baker D."/>
            <person name="Gharbi K."/>
            <person name="Hall N."/>
            <person name="Watson M."/>
            <person name="Adriaenssens E.M."/>
            <person name="Foster-Nyarko E."/>
            <person name="Jarju S."/>
            <person name="Secka A."/>
            <person name="Antonio M."/>
            <person name="Oren A."/>
            <person name="Chaudhuri R.R."/>
            <person name="La Ragione R."/>
            <person name="Hildebrand F."/>
            <person name="Pallen M.J."/>
        </authorList>
    </citation>
    <scope>NUCLEOTIDE SEQUENCE</scope>
    <source>
        <strain evidence="10">F1-3629</strain>
    </source>
</reference>
<dbReference type="InterPro" id="IPR027417">
    <property type="entry name" value="P-loop_NTPase"/>
</dbReference>
<feature type="transmembrane region" description="Helical" evidence="7">
    <location>
        <begin position="38"/>
        <end position="58"/>
    </location>
</feature>
<dbReference type="GO" id="GO:0005524">
    <property type="term" value="F:ATP binding"/>
    <property type="evidence" value="ECO:0007669"/>
    <property type="project" value="UniProtKB-KW"/>
</dbReference>
<dbReference type="InterPro" id="IPR003439">
    <property type="entry name" value="ABC_transporter-like_ATP-bd"/>
</dbReference>
<evidence type="ECO:0000256" key="6">
    <source>
        <dbReference type="ARBA" id="ARBA00023136"/>
    </source>
</evidence>
<feature type="domain" description="ABC transporter" evidence="8">
    <location>
        <begin position="353"/>
        <end position="576"/>
    </location>
</feature>
<organism evidence="10 11">
    <name type="scientific">Candidatus Cryptobacteroides gallistercoris</name>
    <dbReference type="NCBI Taxonomy" id="2840765"/>
    <lineage>
        <taxon>Bacteria</taxon>
        <taxon>Pseudomonadati</taxon>
        <taxon>Bacteroidota</taxon>
        <taxon>Bacteroidia</taxon>
        <taxon>Bacteroidales</taxon>
        <taxon>Candidatus Cryptobacteroides</taxon>
    </lineage>
</organism>
<evidence type="ECO:0000259" key="9">
    <source>
        <dbReference type="PROSITE" id="PS50929"/>
    </source>
</evidence>
<dbReference type="SMART" id="SM00382">
    <property type="entry name" value="AAA"/>
    <property type="match status" value="1"/>
</dbReference>
<feature type="transmembrane region" description="Helical" evidence="7">
    <location>
        <begin position="267"/>
        <end position="287"/>
    </location>
</feature>
<evidence type="ECO:0000256" key="2">
    <source>
        <dbReference type="ARBA" id="ARBA00022692"/>
    </source>
</evidence>
<accession>A0A940DNQ2</accession>
<dbReference type="AlphaFoldDB" id="A0A940DNQ2"/>
<sequence>MKELIKKILQKLTKENIHSVYQLGRKAMRWVLQVTAGYHWLITFSIFSGIFGVGMSLFNVWLSKWIIDIVTGAREGNVWIAAGLVVFFFFFGMAVKLISPWIFGKIKMRIGIRMQNSLSDALMMCSWKSGQKWHTGDLLTRINSDASEVLGMGMGILPNLIVTTAQLIGSFIFLWALEPRLAWFILAATPLVLLSKIYFRKVRELSKAQKEMSSEMGSVMEENLSQRVLVRSLGATDYRKQKLHQTQEKLFNLGMEQIKFSTYSQGVMGFVFGGGYLCAFLWGIYQLHTHQITFGTMTAFLQLVGQVQGPFLGLIAIPPALVRGWTSVERLMALFEDVEPDENPVYLNAPLTLTFNRVSFAYEKDQPILQHFSAEFAPGTATAVAGPTGTGKTTMIRLMLALLSPDEGTMTLTTDRGESYPVCQDTRINFMYVPQGNTLLSGTIRENLLLGNPSADTAELERVLRIACADYVFDLPQGIDTRIGEHGYGLSEGQAQRLAIARALLRPGNIWLLDEASSALDTETTSRLMDNLLKEGAKKTLIFITHDPRLMERCDRVIHLNEQKLLEITGTEQIKN</sequence>
<evidence type="ECO:0000256" key="1">
    <source>
        <dbReference type="ARBA" id="ARBA00004651"/>
    </source>
</evidence>
<evidence type="ECO:0000313" key="10">
    <source>
        <dbReference type="EMBL" id="MBO8453395.1"/>
    </source>
</evidence>
<feature type="transmembrane region" description="Helical" evidence="7">
    <location>
        <begin position="149"/>
        <end position="175"/>
    </location>
</feature>
<dbReference type="Gene3D" id="1.20.1560.10">
    <property type="entry name" value="ABC transporter type 1, transmembrane domain"/>
    <property type="match status" value="1"/>
</dbReference>
<dbReference type="Gene3D" id="3.40.50.300">
    <property type="entry name" value="P-loop containing nucleotide triphosphate hydrolases"/>
    <property type="match status" value="1"/>
</dbReference>
<name>A0A940DNQ2_9BACT</name>
<evidence type="ECO:0000256" key="5">
    <source>
        <dbReference type="ARBA" id="ARBA00022989"/>
    </source>
</evidence>
<dbReference type="Pfam" id="PF00664">
    <property type="entry name" value="ABC_membrane"/>
    <property type="match status" value="1"/>
</dbReference>
<keyword evidence="5 7" id="KW-1133">Transmembrane helix</keyword>
<dbReference type="PANTHER" id="PTHR24221:SF654">
    <property type="entry name" value="ATP-BINDING CASSETTE SUB-FAMILY B MEMBER 6"/>
    <property type="match status" value="1"/>
</dbReference>
<keyword evidence="6 7" id="KW-0472">Membrane</keyword>